<organism evidence="5 6">
    <name type="scientific">Roseateles toxinivorans</name>
    <dbReference type="NCBI Taxonomy" id="270368"/>
    <lineage>
        <taxon>Bacteria</taxon>
        <taxon>Pseudomonadati</taxon>
        <taxon>Pseudomonadota</taxon>
        <taxon>Betaproteobacteria</taxon>
        <taxon>Burkholderiales</taxon>
        <taxon>Sphaerotilaceae</taxon>
        <taxon>Roseateles</taxon>
    </lineage>
</organism>
<dbReference type="Gene3D" id="1.25.40.10">
    <property type="entry name" value="Tetratricopeptide repeat domain"/>
    <property type="match status" value="1"/>
</dbReference>
<protein>
    <recommendedName>
        <fullName evidence="2">Tetratricopeptide repeat protein 38</fullName>
    </recommendedName>
</protein>
<reference evidence="5 6" key="1">
    <citation type="submission" date="2019-03" db="EMBL/GenBank/DDBJ databases">
        <title>Genomic Encyclopedia of Type Strains, Phase IV (KMG-IV): sequencing the most valuable type-strain genomes for metagenomic binning, comparative biology and taxonomic classification.</title>
        <authorList>
            <person name="Goeker M."/>
        </authorList>
    </citation>
    <scope>NUCLEOTIDE SEQUENCE [LARGE SCALE GENOMIC DNA]</scope>
    <source>
        <strain evidence="5 6">DSM 16998</strain>
    </source>
</reference>
<dbReference type="PANTHER" id="PTHR16263:SF4">
    <property type="entry name" value="TETRATRICOPEPTIDE REPEAT PROTEIN 38"/>
    <property type="match status" value="1"/>
</dbReference>
<dbReference type="AlphaFoldDB" id="A0A4R6QHT1"/>
<evidence type="ECO:0000313" key="5">
    <source>
        <dbReference type="EMBL" id="TDP61655.1"/>
    </source>
</evidence>
<dbReference type="InterPro" id="IPR011990">
    <property type="entry name" value="TPR-like_helical_dom_sf"/>
</dbReference>
<comment type="caution">
    <text evidence="5">The sequence shown here is derived from an EMBL/GenBank/DDBJ whole genome shotgun (WGS) entry which is preliminary data.</text>
</comment>
<evidence type="ECO:0000256" key="4">
    <source>
        <dbReference type="ARBA" id="ARBA00022803"/>
    </source>
</evidence>
<dbReference type="EMBL" id="SNXS01000011">
    <property type="protein sequence ID" value="TDP61655.1"/>
    <property type="molecule type" value="Genomic_DNA"/>
</dbReference>
<dbReference type="PANTHER" id="PTHR16263">
    <property type="entry name" value="TETRATRICOPEPTIDE REPEAT PROTEIN 38"/>
    <property type="match status" value="1"/>
</dbReference>
<evidence type="ECO:0000256" key="1">
    <source>
        <dbReference type="ARBA" id="ARBA00005857"/>
    </source>
</evidence>
<evidence type="ECO:0000256" key="2">
    <source>
        <dbReference type="ARBA" id="ARBA00019992"/>
    </source>
</evidence>
<name>A0A4R6QHT1_9BURK</name>
<sequence length="436" mass="47995">MQDCFGNPVTLADAASLAALNDFVEGFAACQLRVLKVLDIAAQEPGVLVQAYAAALHLFAETPQAPTHAQPFLDRALNPLQPATPRERCFAQAVQAWALGEVDQALARLEALLREHPRDLVALKLAQVLAFNLGDSPRMLRLALLCRAAAADVSYLHGMLAFGYEQCHWMPEAEASARRALAMQPREPWAQHALAHVMLTQGRLTEGRDFMQAASPGWQGLNSFMQTHNWWHLALFQLELGELDAVLKLYDQQVWGVAPDYSQDQVNAVSLLARVELAGGVVGARWQALAPFLAPRVRDQVLPFLDLHYLYGLARAGWPEADALLRNLIRFAPLAPAAQRGAWLRVAVPAGRGLLAHGRGRFEEAVDQLGQALPRLVEIGGSHAQRDLFEQIYIDALLQAGRYSAAQNLLQPRLNASPGSQRLRRQVDELNRCLGL</sequence>
<evidence type="ECO:0000256" key="3">
    <source>
        <dbReference type="ARBA" id="ARBA00022737"/>
    </source>
</evidence>
<evidence type="ECO:0000313" key="6">
    <source>
        <dbReference type="Proteomes" id="UP000295361"/>
    </source>
</evidence>
<gene>
    <name evidence="5" type="ORF">DES47_11172</name>
</gene>
<dbReference type="Proteomes" id="UP000295361">
    <property type="component" value="Unassembled WGS sequence"/>
</dbReference>
<dbReference type="OrthoDB" id="9815900at2"/>
<keyword evidence="4" id="KW-0802">TPR repeat</keyword>
<proteinExistence type="inferred from homology"/>
<dbReference type="InParanoid" id="A0A4R6QHT1"/>
<dbReference type="InterPro" id="IPR033891">
    <property type="entry name" value="TTC38"/>
</dbReference>
<dbReference type="SUPFAM" id="SSF48452">
    <property type="entry name" value="TPR-like"/>
    <property type="match status" value="1"/>
</dbReference>
<dbReference type="CDD" id="cd05804">
    <property type="entry name" value="StaR_like"/>
    <property type="match status" value="1"/>
</dbReference>
<comment type="similarity">
    <text evidence="1">Belongs to the TTC38 family.</text>
</comment>
<keyword evidence="6" id="KW-1185">Reference proteome</keyword>
<keyword evidence="3" id="KW-0677">Repeat</keyword>
<accession>A0A4R6QHT1</accession>
<dbReference type="RefSeq" id="WP_133703501.1">
    <property type="nucleotide sequence ID" value="NZ_SNXS01000011.1"/>
</dbReference>